<dbReference type="Proteomes" id="UP001374535">
    <property type="component" value="Chromosome 3"/>
</dbReference>
<organism evidence="1 2">
    <name type="scientific">Vigna mungo</name>
    <name type="common">Black gram</name>
    <name type="synonym">Phaseolus mungo</name>
    <dbReference type="NCBI Taxonomy" id="3915"/>
    <lineage>
        <taxon>Eukaryota</taxon>
        <taxon>Viridiplantae</taxon>
        <taxon>Streptophyta</taxon>
        <taxon>Embryophyta</taxon>
        <taxon>Tracheophyta</taxon>
        <taxon>Spermatophyta</taxon>
        <taxon>Magnoliopsida</taxon>
        <taxon>eudicotyledons</taxon>
        <taxon>Gunneridae</taxon>
        <taxon>Pentapetalae</taxon>
        <taxon>rosids</taxon>
        <taxon>fabids</taxon>
        <taxon>Fabales</taxon>
        <taxon>Fabaceae</taxon>
        <taxon>Papilionoideae</taxon>
        <taxon>50 kb inversion clade</taxon>
        <taxon>NPAAA clade</taxon>
        <taxon>indigoferoid/millettioid clade</taxon>
        <taxon>Phaseoleae</taxon>
        <taxon>Vigna</taxon>
    </lineage>
</organism>
<keyword evidence="2" id="KW-1185">Reference proteome</keyword>
<protein>
    <submittedName>
        <fullName evidence="1">Uncharacterized protein</fullName>
    </submittedName>
</protein>
<evidence type="ECO:0000313" key="2">
    <source>
        <dbReference type="Proteomes" id="UP001374535"/>
    </source>
</evidence>
<name>A0AAQ3NXC3_VIGMU</name>
<proteinExistence type="predicted"/>
<dbReference type="AlphaFoldDB" id="A0AAQ3NXC3"/>
<reference evidence="1 2" key="1">
    <citation type="journal article" date="2023" name="Life. Sci Alliance">
        <title>Evolutionary insights into 3D genome organization and epigenetic landscape of Vigna mungo.</title>
        <authorList>
            <person name="Junaid A."/>
            <person name="Singh B."/>
            <person name="Bhatia S."/>
        </authorList>
    </citation>
    <scope>NUCLEOTIDE SEQUENCE [LARGE SCALE GENOMIC DNA]</scope>
    <source>
        <strain evidence="1">Urdbean</strain>
    </source>
</reference>
<accession>A0AAQ3NXC3</accession>
<evidence type="ECO:0000313" key="1">
    <source>
        <dbReference type="EMBL" id="WVZ16767.1"/>
    </source>
</evidence>
<gene>
    <name evidence="1" type="ORF">V8G54_009749</name>
</gene>
<sequence length="122" mass="14064">MDEYELFLRNGLHFFLQHTLLPAATLGVYHTQSLQVLRQAEEGHIFPCGNAQYQSKRSLHHYQYRAEEEGIKVAGHSSSQPYQVGPVHIDLMQHHQRQPTTKKTGFRFLVQRRTDVIGPGNI</sequence>
<dbReference type="EMBL" id="CP144698">
    <property type="protein sequence ID" value="WVZ16767.1"/>
    <property type="molecule type" value="Genomic_DNA"/>
</dbReference>